<gene>
    <name evidence="2" type="ORF">M9458_026875</name>
</gene>
<feature type="non-terminal residue" evidence="2">
    <location>
        <position position="53"/>
    </location>
</feature>
<dbReference type="InterPro" id="IPR002013">
    <property type="entry name" value="SAC_dom"/>
</dbReference>
<feature type="non-terminal residue" evidence="2">
    <location>
        <position position="1"/>
    </location>
</feature>
<reference evidence="2 3" key="1">
    <citation type="submission" date="2024-05" db="EMBL/GenBank/DDBJ databases">
        <title>Genome sequencing and assembly of Indian major carp, Cirrhinus mrigala (Hamilton, 1822).</title>
        <authorList>
            <person name="Mohindra V."/>
            <person name="Chowdhury L.M."/>
            <person name="Lal K."/>
            <person name="Jena J.K."/>
        </authorList>
    </citation>
    <scope>NUCLEOTIDE SEQUENCE [LARGE SCALE GENOMIC DNA]</scope>
    <source>
        <strain evidence="2">CM1030</strain>
        <tissue evidence="2">Blood</tissue>
    </source>
</reference>
<evidence type="ECO:0000313" key="3">
    <source>
        <dbReference type="Proteomes" id="UP001529510"/>
    </source>
</evidence>
<evidence type="ECO:0000313" key="2">
    <source>
        <dbReference type="EMBL" id="KAL0177981.1"/>
    </source>
</evidence>
<protein>
    <recommendedName>
        <fullName evidence="1">SAC domain-containing protein</fullName>
    </recommendedName>
</protein>
<dbReference type="AlphaFoldDB" id="A0ABD0PX48"/>
<dbReference type="Pfam" id="PF02383">
    <property type="entry name" value="Syja_N"/>
    <property type="match status" value="1"/>
</dbReference>
<name>A0ABD0PX48_CIRMR</name>
<dbReference type="Proteomes" id="UP001529510">
    <property type="component" value="Unassembled WGS sequence"/>
</dbReference>
<dbReference type="EMBL" id="JAMKFB020000013">
    <property type="protein sequence ID" value="KAL0177981.1"/>
    <property type="molecule type" value="Genomic_DNA"/>
</dbReference>
<comment type="caution">
    <text evidence="2">The sequence shown here is derived from an EMBL/GenBank/DDBJ whole genome shotgun (WGS) entry which is preliminary data.</text>
</comment>
<organism evidence="2 3">
    <name type="scientific">Cirrhinus mrigala</name>
    <name type="common">Mrigala</name>
    <dbReference type="NCBI Taxonomy" id="683832"/>
    <lineage>
        <taxon>Eukaryota</taxon>
        <taxon>Metazoa</taxon>
        <taxon>Chordata</taxon>
        <taxon>Craniata</taxon>
        <taxon>Vertebrata</taxon>
        <taxon>Euteleostomi</taxon>
        <taxon>Actinopterygii</taxon>
        <taxon>Neopterygii</taxon>
        <taxon>Teleostei</taxon>
        <taxon>Ostariophysi</taxon>
        <taxon>Cypriniformes</taxon>
        <taxon>Cyprinidae</taxon>
        <taxon>Labeoninae</taxon>
        <taxon>Labeonini</taxon>
        <taxon>Cirrhinus</taxon>
    </lineage>
</organism>
<proteinExistence type="predicted"/>
<feature type="domain" description="SAC" evidence="1">
    <location>
        <begin position="10"/>
        <end position="50"/>
    </location>
</feature>
<accession>A0ABD0PX48</accession>
<evidence type="ECO:0000259" key="1">
    <source>
        <dbReference type="Pfam" id="PF02383"/>
    </source>
</evidence>
<keyword evidence="3" id="KW-1185">Reference proteome</keyword>
<sequence>YSPAFQVKENKEKERLEKRLLDELYKIFMDSDSFYYSLTYDLTNTVQRQGALG</sequence>